<dbReference type="InterPro" id="IPR029035">
    <property type="entry name" value="DHS-like_NAD/FAD-binding_dom"/>
</dbReference>
<reference evidence="4 5" key="1">
    <citation type="journal article" date="2012" name="Science">
        <title>The Paleozoic origin of enzymatic lignin decomposition reconstructed from 31 fungal genomes.</title>
        <authorList>
            <person name="Floudas D."/>
            <person name="Binder M."/>
            <person name="Riley R."/>
            <person name="Barry K."/>
            <person name="Blanchette R.A."/>
            <person name="Henrissat B."/>
            <person name="Martinez A.T."/>
            <person name="Otillar R."/>
            <person name="Spatafora J.W."/>
            <person name="Yadav J.S."/>
            <person name="Aerts A."/>
            <person name="Benoit I."/>
            <person name="Boyd A."/>
            <person name="Carlson A."/>
            <person name="Copeland A."/>
            <person name="Coutinho P.M."/>
            <person name="de Vries R.P."/>
            <person name="Ferreira P."/>
            <person name="Findley K."/>
            <person name="Foster B."/>
            <person name="Gaskell J."/>
            <person name="Glotzer D."/>
            <person name="Gorecki P."/>
            <person name="Heitman J."/>
            <person name="Hesse C."/>
            <person name="Hori C."/>
            <person name="Igarashi K."/>
            <person name="Jurgens J.A."/>
            <person name="Kallen N."/>
            <person name="Kersten P."/>
            <person name="Kohler A."/>
            <person name="Kuees U."/>
            <person name="Kumar T.K.A."/>
            <person name="Kuo A."/>
            <person name="LaButti K."/>
            <person name="Larrondo L.F."/>
            <person name="Lindquist E."/>
            <person name="Ling A."/>
            <person name="Lombard V."/>
            <person name="Lucas S."/>
            <person name="Lundell T."/>
            <person name="Martin R."/>
            <person name="McLaughlin D.J."/>
            <person name="Morgenstern I."/>
            <person name="Morin E."/>
            <person name="Murat C."/>
            <person name="Nagy L.G."/>
            <person name="Nolan M."/>
            <person name="Ohm R.A."/>
            <person name="Patyshakuliyeva A."/>
            <person name="Rokas A."/>
            <person name="Ruiz-Duenas F.J."/>
            <person name="Sabat G."/>
            <person name="Salamov A."/>
            <person name="Samejima M."/>
            <person name="Schmutz J."/>
            <person name="Slot J.C."/>
            <person name="St John F."/>
            <person name="Stenlid J."/>
            <person name="Sun H."/>
            <person name="Sun S."/>
            <person name="Syed K."/>
            <person name="Tsang A."/>
            <person name="Wiebenga A."/>
            <person name="Young D."/>
            <person name="Pisabarro A."/>
            <person name="Eastwood D.C."/>
            <person name="Martin F."/>
            <person name="Cullen D."/>
            <person name="Grigoriev I.V."/>
            <person name="Hibbett D.S."/>
        </authorList>
    </citation>
    <scope>NUCLEOTIDE SEQUENCE [LARGE SCALE GENOMIC DNA]</scope>
    <source>
        <strain evidence="4 5">ATCC 11539</strain>
    </source>
</reference>
<sequence length="178" mass="18588">MAVGLGVPAASAANPNLGPWYDEVAASTVDPPTLIQSKTKTLAQLVRQAQTVAVYTGAGTSPPSLDRLTELVQPRFVQAGGDEGAHANLVLVLDSPPATFVNTGKPLCIVSPHPTSLDDAATLRIGAAPDEVIAGLVKELAARREHEEEEWKTRIPPGGAGILNEGLEERVDGEGERT</sequence>
<dbReference type="RefSeq" id="XP_007869915.1">
    <property type="nucleotide sequence ID" value="XM_007871724.1"/>
</dbReference>
<dbReference type="KEGG" id="gtr:GLOTRDRAFT_140894"/>
<comment type="subcellular location">
    <subcellularLocation>
        <location evidence="1">Mitochondrion</location>
    </subcellularLocation>
</comment>
<keyword evidence="2" id="KW-0496">Mitochondrion</keyword>
<protein>
    <submittedName>
        <fullName evidence="4">Uncharacterized protein</fullName>
    </submittedName>
</protein>
<dbReference type="Proteomes" id="UP000030669">
    <property type="component" value="Unassembled WGS sequence"/>
</dbReference>
<dbReference type="HOGENOM" id="CLU_1510774_0_0_1"/>
<dbReference type="GeneID" id="19304640"/>
<name>S7PVP1_GLOTA</name>
<feature type="compositionally biased region" description="Basic and acidic residues" evidence="3">
    <location>
        <begin position="167"/>
        <end position="178"/>
    </location>
</feature>
<proteinExistence type="predicted"/>
<evidence type="ECO:0000256" key="3">
    <source>
        <dbReference type="SAM" id="MobiDB-lite"/>
    </source>
</evidence>
<gene>
    <name evidence="4" type="ORF">GLOTRDRAFT_140894</name>
</gene>
<dbReference type="SUPFAM" id="SSF52467">
    <property type="entry name" value="DHS-like NAD/FAD-binding domain"/>
    <property type="match status" value="1"/>
</dbReference>
<dbReference type="GO" id="GO:0005739">
    <property type="term" value="C:mitochondrion"/>
    <property type="evidence" value="ECO:0007669"/>
    <property type="project" value="UniProtKB-SubCell"/>
</dbReference>
<evidence type="ECO:0000256" key="2">
    <source>
        <dbReference type="ARBA" id="ARBA00023128"/>
    </source>
</evidence>
<organism evidence="4 5">
    <name type="scientific">Gloeophyllum trabeum (strain ATCC 11539 / FP-39264 / Madison 617)</name>
    <name type="common">Brown rot fungus</name>
    <dbReference type="NCBI Taxonomy" id="670483"/>
    <lineage>
        <taxon>Eukaryota</taxon>
        <taxon>Fungi</taxon>
        <taxon>Dikarya</taxon>
        <taxon>Basidiomycota</taxon>
        <taxon>Agaricomycotina</taxon>
        <taxon>Agaricomycetes</taxon>
        <taxon>Gloeophyllales</taxon>
        <taxon>Gloeophyllaceae</taxon>
        <taxon>Gloeophyllum</taxon>
    </lineage>
</organism>
<evidence type="ECO:0000313" key="5">
    <source>
        <dbReference type="Proteomes" id="UP000030669"/>
    </source>
</evidence>
<evidence type="ECO:0000313" key="4">
    <source>
        <dbReference type="EMBL" id="EPQ51437.1"/>
    </source>
</evidence>
<evidence type="ECO:0000256" key="1">
    <source>
        <dbReference type="ARBA" id="ARBA00004173"/>
    </source>
</evidence>
<keyword evidence="5" id="KW-1185">Reference proteome</keyword>
<accession>S7PVP1</accession>
<feature type="region of interest" description="Disordered" evidence="3">
    <location>
        <begin position="148"/>
        <end position="178"/>
    </location>
</feature>
<dbReference type="EMBL" id="KB469310">
    <property type="protein sequence ID" value="EPQ51437.1"/>
    <property type="molecule type" value="Genomic_DNA"/>
</dbReference>
<dbReference type="AlphaFoldDB" id="S7PVP1"/>